<evidence type="ECO:0008006" key="3">
    <source>
        <dbReference type="Google" id="ProtNLM"/>
    </source>
</evidence>
<evidence type="ECO:0000313" key="2">
    <source>
        <dbReference type="Proteomes" id="UP000177190"/>
    </source>
</evidence>
<evidence type="ECO:0000313" key="1">
    <source>
        <dbReference type="EMBL" id="OGZ62992.1"/>
    </source>
</evidence>
<proteinExistence type="predicted"/>
<accession>A0A1G2HKI3</accession>
<dbReference type="InterPro" id="IPR008482">
    <property type="entry name" value="DUF763"/>
</dbReference>
<dbReference type="Pfam" id="PF05559">
    <property type="entry name" value="DUF763"/>
    <property type="match status" value="1"/>
</dbReference>
<gene>
    <name evidence="1" type="ORF">A2812_02590</name>
</gene>
<dbReference type="PANTHER" id="PTHR38597:SF1">
    <property type="entry name" value="BLL3834 PROTEIN"/>
    <property type="match status" value="1"/>
</dbReference>
<organism evidence="1 2">
    <name type="scientific">Candidatus Staskawiczbacteria bacterium RIFCSPHIGHO2_01_FULL_36_16</name>
    <dbReference type="NCBI Taxonomy" id="1802200"/>
    <lineage>
        <taxon>Bacteria</taxon>
        <taxon>Candidatus Staskawicziibacteriota</taxon>
    </lineage>
</organism>
<dbReference type="AlphaFoldDB" id="A0A1G2HKI3"/>
<dbReference type="EMBL" id="MHOM01000046">
    <property type="protein sequence ID" value="OGZ62992.1"/>
    <property type="molecule type" value="Genomic_DNA"/>
</dbReference>
<name>A0A1G2HKI3_9BACT</name>
<dbReference type="PANTHER" id="PTHR38597">
    <property type="entry name" value="BLL3834 PROTEIN"/>
    <property type="match status" value="1"/>
</dbReference>
<comment type="caution">
    <text evidence="1">The sequence shown here is derived from an EMBL/GenBank/DDBJ whole genome shotgun (WGS) entry which is preliminary data.</text>
</comment>
<reference evidence="1 2" key="1">
    <citation type="journal article" date="2016" name="Nat. Commun.">
        <title>Thousands of microbial genomes shed light on interconnected biogeochemical processes in an aquifer system.</title>
        <authorList>
            <person name="Anantharaman K."/>
            <person name="Brown C.T."/>
            <person name="Hug L.A."/>
            <person name="Sharon I."/>
            <person name="Castelle C.J."/>
            <person name="Probst A.J."/>
            <person name="Thomas B.C."/>
            <person name="Singh A."/>
            <person name="Wilkins M.J."/>
            <person name="Karaoz U."/>
            <person name="Brodie E.L."/>
            <person name="Williams K.H."/>
            <person name="Hubbard S.S."/>
            <person name="Banfield J.F."/>
        </authorList>
    </citation>
    <scope>NUCLEOTIDE SEQUENCE [LARGE SCALE GENOMIC DNA]</scope>
</reference>
<protein>
    <recommendedName>
        <fullName evidence="3">DUF763 domain-containing protein</fullName>
    </recommendedName>
</protein>
<sequence>MIQKGIATFGLDYGKCPKWLFDRMVLLSKRMIYAIVAEEGPDEFVKRISDPVWFQSLGTVLAFDWNASGLTTILTAALKEAIRGSEKDLGIFICGGKGKTSLKTPEQILNWAEKIALPEKSANVLVYNSKMAAKVDSSLVQDGFQIYHHSFFFTKNGAWTVVQQGMNVSTQSARRYHWFSENIKDLIEEPHSGIESAVKLENILNMTAAKSNENRGLSTQLVSQSFNTLMKDITLLRKYYTSLSQMVKLERTDPAFAKASAGEKEQLTLLNLETKEFKWHPVVTEDFTKSRYLEKILWRLCDQKPKNYEKLLATSGVGQKTIRALALVAEIIYGAKPSYEDPARYSFAHGGKDATPYPVDRTTYDQTIEKLKTFIK</sequence>
<dbReference type="Proteomes" id="UP000177190">
    <property type="component" value="Unassembled WGS sequence"/>
</dbReference>